<reference evidence="1 2" key="1">
    <citation type="journal article" date="2015" name="Genome Biol.">
        <title>Comparative genomics of Steinernema reveals deeply conserved gene regulatory networks.</title>
        <authorList>
            <person name="Dillman A.R."/>
            <person name="Macchietto M."/>
            <person name="Porter C.F."/>
            <person name="Rogers A."/>
            <person name="Williams B."/>
            <person name="Antoshechkin I."/>
            <person name="Lee M.M."/>
            <person name="Goodwin Z."/>
            <person name="Lu X."/>
            <person name="Lewis E.E."/>
            <person name="Goodrich-Blair H."/>
            <person name="Stock S.P."/>
            <person name="Adams B.J."/>
            <person name="Sternberg P.W."/>
            <person name="Mortazavi A."/>
        </authorList>
    </citation>
    <scope>NUCLEOTIDE SEQUENCE [LARGE SCALE GENOMIC DNA]</scope>
    <source>
        <strain evidence="1 2">ALL</strain>
    </source>
</reference>
<dbReference type="EMBL" id="CM016762">
    <property type="protein sequence ID" value="TMS34981.1"/>
    <property type="molecule type" value="Genomic_DNA"/>
</dbReference>
<organism evidence="1 2">
    <name type="scientific">Steinernema carpocapsae</name>
    <name type="common">Entomopathogenic nematode</name>
    <dbReference type="NCBI Taxonomy" id="34508"/>
    <lineage>
        <taxon>Eukaryota</taxon>
        <taxon>Metazoa</taxon>
        <taxon>Ecdysozoa</taxon>
        <taxon>Nematoda</taxon>
        <taxon>Chromadorea</taxon>
        <taxon>Rhabditida</taxon>
        <taxon>Tylenchina</taxon>
        <taxon>Panagrolaimomorpha</taxon>
        <taxon>Strongyloidoidea</taxon>
        <taxon>Steinernematidae</taxon>
        <taxon>Steinernema</taxon>
    </lineage>
</organism>
<accession>A0A4U8UPV2</accession>
<keyword evidence="2" id="KW-1185">Reference proteome</keyword>
<dbReference type="Proteomes" id="UP000298663">
    <property type="component" value="Chromosome X"/>
</dbReference>
<evidence type="ECO:0000313" key="2">
    <source>
        <dbReference type="Proteomes" id="UP000298663"/>
    </source>
</evidence>
<protein>
    <submittedName>
        <fullName evidence="1">Uncharacterized protein</fullName>
    </submittedName>
</protein>
<dbReference type="EMBL" id="AZBU02000001">
    <property type="protein sequence ID" value="TMS34981.1"/>
    <property type="molecule type" value="Genomic_DNA"/>
</dbReference>
<sequence length="77" mass="8359">MQITTEANFPTLLTCRPLSRDAPCVSGVFSARISIGLANPKCQQRPKVCLPPLKRHENPSAVCRFMGLARATSGFPC</sequence>
<dbReference type="AlphaFoldDB" id="A0A4U8UPV2"/>
<reference evidence="1 2" key="2">
    <citation type="journal article" date="2019" name="G3 (Bethesda)">
        <title>Hybrid Assembly of the Genome of the Entomopathogenic Nematode Steinernema carpocapsae Identifies the X-Chromosome.</title>
        <authorList>
            <person name="Serra L."/>
            <person name="Macchietto M."/>
            <person name="Macias-Munoz A."/>
            <person name="McGill C.J."/>
            <person name="Rodriguez I.M."/>
            <person name="Rodriguez B."/>
            <person name="Murad R."/>
            <person name="Mortazavi A."/>
        </authorList>
    </citation>
    <scope>NUCLEOTIDE SEQUENCE [LARGE SCALE GENOMIC DNA]</scope>
    <source>
        <strain evidence="1 2">ALL</strain>
    </source>
</reference>
<proteinExistence type="predicted"/>
<evidence type="ECO:0000313" key="1">
    <source>
        <dbReference type="EMBL" id="TMS34981.1"/>
    </source>
</evidence>
<gene>
    <name evidence="1" type="ORF">L596_002471</name>
</gene>
<name>A0A4U8UPV2_STECR</name>
<comment type="caution">
    <text evidence="1">The sequence shown here is derived from an EMBL/GenBank/DDBJ whole genome shotgun (WGS) entry which is preliminary data.</text>
</comment>